<protein>
    <submittedName>
        <fullName evidence="1">Uncharacterized protein</fullName>
    </submittedName>
</protein>
<comment type="caution">
    <text evidence="1">The sequence shown here is derived from an EMBL/GenBank/DDBJ whole genome shotgun (WGS) entry which is preliminary data.</text>
</comment>
<dbReference type="AlphaFoldDB" id="A0A482VD12"/>
<evidence type="ECO:0000313" key="1">
    <source>
        <dbReference type="EMBL" id="RZB41506.1"/>
    </source>
</evidence>
<sequence>MKIQILALAILFIIYM</sequence>
<reference evidence="1 2" key="1">
    <citation type="submission" date="2017-03" db="EMBL/GenBank/DDBJ databases">
        <title>Genome of the blue death feigning beetle - Asbolus verrucosus.</title>
        <authorList>
            <person name="Rider S.D."/>
        </authorList>
    </citation>
    <scope>NUCLEOTIDE SEQUENCE [LARGE SCALE GENOMIC DNA]</scope>
    <source>
        <strain evidence="1">Butters</strain>
        <tissue evidence="1">Head and leg muscle</tissue>
    </source>
</reference>
<dbReference type="Proteomes" id="UP000292052">
    <property type="component" value="Unassembled WGS sequence"/>
</dbReference>
<gene>
    <name evidence="1" type="ORF">BDFB_014862</name>
</gene>
<organism evidence="1 2">
    <name type="scientific">Asbolus verrucosus</name>
    <name type="common">Desert ironclad beetle</name>
    <dbReference type="NCBI Taxonomy" id="1661398"/>
    <lineage>
        <taxon>Eukaryota</taxon>
        <taxon>Metazoa</taxon>
        <taxon>Ecdysozoa</taxon>
        <taxon>Arthropoda</taxon>
        <taxon>Hexapoda</taxon>
        <taxon>Insecta</taxon>
        <taxon>Pterygota</taxon>
        <taxon>Neoptera</taxon>
        <taxon>Endopterygota</taxon>
        <taxon>Coleoptera</taxon>
        <taxon>Polyphaga</taxon>
        <taxon>Cucujiformia</taxon>
        <taxon>Tenebrionidae</taxon>
        <taxon>Pimeliinae</taxon>
        <taxon>Asbolus</taxon>
    </lineage>
</organism>
<proteinExistence type="predicted"/>
<accession>A0A482VD12</accession>
<evidence type="ECO:0000313" key="2">
    <source>
        <dbReference type="Proteomes" id="UP000292052"/>
    </source>
</evidence>
<name>A0A482VD12_ASBVE</name>
<dbReference type="EMBL" id="QDEB01113203">
    <property type="protein sequence ID" value="RZB41506.1"/>
    <property type="molecule type" value="Genomic_DNA"/>
</dbReference>
<keyword evidence="2" id="KW-1185">Reference proteome</keyword>